<evidence type="ECO:0000313" key="5">
    <source>
        <dbReference type="Proteomes" id="UP001497392"/>
    </source>
</evidence>
<dbReference type="InterPro" id="IPR018181">
    <property type="entry name" value="Heat_shock_70_CS"/>
</dbReference>
<dbReference type="Gene3D" id="3.90.640.10">
    <property type="entry name" value="Actin, Chain A, domain 4"/>
    <property type="match status" value="1"/>
</dbReference>
<keyword evidence="1" id="KW-0547">Nucleotide-binding</keyword>
<reference evidence="4 5" key="1">
    <citation type="submission" date="2024-06" db="EMBL/GenBank/DDBJ databases">
        <authorList>
            <person name="Kraege A."/>
            <person name="Thomma B."/>
        </authorList>
    </citation>
    <scope>NUCLEOTIDE SEQUENCE [LARGE SCALE GENOMIC DNA]</scope>
</reference>
<organism evidence="4 5">
    <name type="scientific">Coccomyxa viridis</name>
    <dbReference type="NCBI Taxonomy" id="1274662"/>
    <lineage>
        <taxon>Eukaryota</taxon>
        <taxon>Viridiplantae</taxon>
        <taxon>Chlorophyta</taxon>
        <taxon>core chlorophytes</taxon>
        <taxon>Trebouxiophyceae</taxon>
        <taxon>Trebouxiophyceae incertae sedis</taxon>
        <taxon>Coccomyxaceae</taxon>
        <taxon>Coccomyxa</taxon>
    </lineage>
</organism>
<dbReference type="Gene3D" id="1.20.1270.10">
    <property type="match status" value="1"/>
</dbReference>
<dbReference type="EMBL" id="CAXHTA020000015">
    <property type="protein sequence ID" value="CAL5225862.1"/>
    <property type="molecule type" value="Genomic_DNA"/>
</dbReference>
<gene>
    <name evidence="4" type="primary">g8646</name>
    <name evidence="4" type="ORF">VP750_LOCUS7768</name>
</gene>
<name>A0ABP1G1Z0_9CHLO</name>
<evidence type="ECO:0000256" key="3">
    <source>
        <dbReference type="SAM" id="MobiDB-lite"/>
    </source>
</evidence>
<dbReference type="Gene3D" id="3.30.420.40">
    <property type="match status" value="2"/>
</dbReference>
<dbReference type="PANTHER" id="PTHR45639">
    <property type="entry name" value="HSC70CB, ISOFORM G-RELATED"/>
    <property type="match status" value="1"/>
</dbReference>
<evidence type="ECO:0000256" key="1">
    <source>
        <dbReference type="ARBA" id="ARBA00022741"/>
    </source>
</evidence>
<dbReference type="InterPro" id="IPR029048">
    <property type="entry name" value="HSP70_C_sf"/>
</dbReference>
<feature type="region of interest" description="Disordered" evidence="3">
    <location>
        <begin position="473"/>
        <end position="551"/>
    </location>
</feature>
<dbReference type="Gene3D" id="3.30.30.30">
    <property type="match status" value="1"/>
</dbReference>
<dbReference type="InterPro" id="IPR029047">
    <property type="entry name" value="HSP70_peptide-bd_sf"/>
</dbReference>
<evidence type="ECO:0000313" key="4">
    <source>
        <dbReference type="EMBL" id="CAL5225862.1"/>
    </source>
</evidence>
<dbReference type="Pfam" id="PF00012">
    <property type="entry name" value="HSP70"/>
    <property type="match status" value="1"/>
</dbReference>
<feature type="region of interest" description="Disordered" evidence="3">
    <location>
        <begin position="751"/>
        <end position="815"/>
    </location>
</feature>
<proteinExistence type="predicted"/>
<dbReference type="SUPFAM" id="SSF100934">
    <property type="entry name" value="Heat shock protein 70kD (HSP70), C-terminal subdomain"/>
    <property type="match status" value="1"/>
</dbReference>
<dbReference type="Gene3D" id="2.60.34.10">
    <property type="entry name" value="Substrate Binding Domain Of DNAk, Chain A, domain 1"/>
    <property type="match status" value="1"/>
</dbReference>
<dbReference type="PRINTS" id="PR00301">
    <property type="entry name" value="HEATSHOCK70"/>
</dbReference>
<dbReference type="PANTHER" id="PTHR45639:SF4">
    <property type="entry name" value="HSC70CB, ISOFORM G"/>
    <property type="match status" value="1"/>
</dbReference>
<dbReference type="SUPFAM" id="SSF100920">
    <property type="entry name" value="Heat shock protein 70kD (HSP70), peptide-binding domain"/>
    <property type="match status" value="1"/>
</dbReference>
<sequence length="815" mass="89150">MNKESKRETPSVVGFGEKARSLGTDAAGSLSINPKNTIFGVKRLLGKKFSNPDVQRDIKQLPYKVKEAPDGGILIEVSYLGEQHFFTPEQILAGIIKDMKDIAEVDGSPVTDCVLAVPAYFVESERYAMLNAARIAGVNCLRLLNDTTAIALAYGIYKTDLPETDPVNVAFVDVGHNAFQVSIVGFKKGQLRVHSHAWDRNLGGRDLDNVLFEYFAQEFQEKYKLDVRTNARASFRLRMACEKLKKVLSSIPEAPLNVECLMNDIDFRGSMTREKFEELAAPILERAKEPLKQALEDAKIGLEDIASVEVTGGSSRVPAIISILKDFFHKDPSRTLNATEVISRGCALNCAMLSPVFKVRDFEVVDIFPFGVAFDWEKDGEPTSTVLFERNCAIPSAKMLTFHRKGKFTLRARYTDDSPVPEGFDRTIGTYEVGPPAKAPEDGSKAKIKVKVGLNLHGILGVESVQQIEEEEYEETVTKKAESAKADKKDEPMPDATTASQEGASAENGTADEAAAEHSAAPAAESADGATPMETETKGAAEVVKKKRTRKHSVPYKAQGVAGLSDKTVQEYIEEEGNIELQKKRQDETNERKNAVEAYVYMLRNQLSDALSQYVTEQEQSSISSKLTDTEDWLYDEGEDETKAVYVNKLKELEALGEPVLARAREAGARPGAAAALMQTANRLIQIASANDAKHSHIPRDDKEKVVAEATGALEWLEEKQKLQNSLRHTDDPVLLASDIAKREGTLVRFADPILNKPAPPPPKAEKKEAEAPKEPEQMDTDAAADAPPAGEGAQTGTGTGAPETAPEVSEPMAE</sequence>
<dbReference type="SUPFAM" id="SSF53067">
    <property type="entry name" value="Actin-like ATPase domain"/>
    <property type="match status" value="2"/>
</dbReference>
<dbReference type="PROSITE" id="PS01036">
    <property type="entry name" value="HSP70_3"/>
    <property type="match status" value="1"/>
</dbReference>
<feature type="compositionally biased region" description="Basic and acidic residues" evidence="3">
    <location>
        <begin position="764"/>
        <end position="777"/>
    </location>
</feature>
<feature type="compositionally biased region" description="Basic and acidic residues" evidence="3">
    <location>
        <begin position="476"/>
        <end position="492"/>
    </location>
</feature>
<evidence type="ECO:0000256" key="2">
    <source>
        <dbReference type="ARBA" id="ARBA00022840"/>
    </source>
</evidence>
<keyword evidence="5" id="KW-1185">Reference proteome</keyword>
<dbReference type="Proteomes" id="UP001497392">
    <property type="component" value="Unassembled WGS sequence"/>
</dbReference>
<comment type="caution">
    <text evidence="4">The sequence shown here is derived from an EMBL/GenBank/DDBJ whole genome shotgun (WGS) entry which is preliminary data.</text>
</comment>
<protein>
    <submittedName>
        <fullName evidence="4">G8646 protein</fullName>
    </submittedName>
</protein>
<dbReference type="InterPro" id="IPR043129">
    <property type="entry name" value="ATPase_NBD"/>
</dbReference>
<feature type="compositionally biased region" description="Low complexity" evidence="3">
    <location>
        <begin position="509"/>
        <end position="532"/>
    </location>
</feature>
<keyword evidence="2" id="KW-0067">ATP-binding</keyword>
<dbReference type="InterPro" id="IPR013126">
    <property type="entry name" value="Hsp_70_fam"/>
</dbReference>
<feature type="compositionally biased region" description="Low complexity" evidence="3">
    <location>
        <begin position="782"/>
        <end position="793"/>
    </location>
</feature>
<accession>A0ABP1G1Z0</accession>